<name>A0A382H448_9ZZZZ</name>
<accession>A0A382H448</accession>
<evidence type="ECO:0000313" key="1">
    <source>
        <dbReference type="EMBL" id="SVB82050.1"/>
    </source>
</evidence>
<reference evidence="1" key="1">
    <citation type="submission" date="2018-05" db="EMBL/GenBank/DDBJ databases">
        <authorList>
            <person name="Lanie J.A."/>
            <person name="Ng W.-L."/>
            <person name="Kazmierczak K.M."/>
            <person name="Andrzejewski T.M."/>
            <person name="Davidsen T.M."/>
            <person name="Wayne K.J."/>
            <person name="Tettelin H."/>
            <person name="Glass J.I."/>
            <person name="Rusch D."/>
            <person name="Podicherti R."/>
            <person name="Tsui H.-C.T."/>
            <person name="Winkler M.E."/>
        </authorList>
    </citation>
    <scope>NUCLEOTIDE SEQUENCE</scope>
</reference>
<protein>
    <submittedName>
        <fullName evidence="1">Uncharacterized protein</fullName>
    </submittedName>
</protein>
<dbReference type="AlphaFoldDB" id="A0A382H448"/>
<dbReference type="EMBL" id="UINC01059064">
    <property type="protein sequence ID" value="SVB82050.1"/>
    <property type="molecule type" value="Genomic_DNA"/>
</dbReference>
<dbReference type="Pfam" id="PF19649">
    <property type="entry name" value="DUF6152"/>
    <property type="match status" value="1"/>
</dbReference>
<organism evidence="1">
    <name type="scientific">marine metagenome</name>
    <dbReference type="NCBI Taxonomy" id="408172"/>
    <lineage>
        <taxon>unclassified sequences</taxon>
        <taxon>metagenomes</taxon>
        <taxon>ecological metagenomes</taxon>
    </lineage>
</organism>
<dbReference type="InterPro" id="IPR046150">
    <property type="entry name" value="DUF6152"/>
</dbReference>
<proteinExistence type="predicted"/>
<sequence length="128" mass="14121">MRIRSKVIFLLGILIAGLPVGAHHSFPATYHVDEEMTVEGRLIAFLYRNPHAFVHLNVTNDGGETNRWAVEWAGAGALAGQSVSRDTLKPGDHVIVTGNPGRNPADNRLRLLKIERPADGWEWGGEFE</sequence>
<gene>
    <name evidence="1" type="ORF">METZ01_LOCUS234904</name>
</gene>